<evidence type="ECO:0000313" key="3">
    <source>
        <dbReference type="Proteomes" id="UP000623129"/>
    </source>
</evidence>
<evidence type="ECO:0000313" key="2">
    <source>
        <dbReference type="EMBL" id="KAF3341623.1"/>
    </source>
</evidence>
<reference evidence="2" key="1">
    <citation type="submission" date="2020-01" db="EMBL/GenBank/DDBJ databases">
        <title>Genome sequence of Kobresia littledalei, the first chromosome-level genome in the family Cyperaceae.</title>
        <authorList>
            <person name="Qu G."/>
        </authorList>
    </citation>
    <scope>NUCLEOTIDE SEQUENCE</scope>
    <source>
        <strain evidence="2">C.B.Clarke</strain>
        <tissue evidence="2">Leaf</tissue>
    </source>
</reference>
<proteinExistence type="predicted"/>
<dbReference type="OrthoDB" id="8062037at2759"/>
<feature type="region of interest" description="Disordered" evidence="1">
    <location>
        <begin position="1"/>
        <end position="46"/>
    </location>
</feature>
<comment type="caution">
    <text evidence="2">The sequence shown here is derived from an EMBL/GenBank/DDBJ whole genome shotgun (WGS) entry which is preliminary data.</text>
</comment>
<gene>
    <name evidence="2" type="ORF">FCM35_KLT00261</name>
</gene>
<dbReference type="EMBL" id="SWLB01000001">
    <property type="protein sequence ID" value="KAF3341623.1"/>
    <property type="molecule type" value="Genomic_DNA"/>
</dbReference>
<feature type="compositionally biased region" description="Basic and acidic residues" evidence="1">
    <location>
        <begin position="14"/>
        <end position="36"/>
    </location>
</feature>
<evidence type="ECO:0000256" key="1">
    <source>
        <dbReference type="SAM" id="MobiDB-lite"/>
    </source>
</evidence>
<accession>A0A833VZ98</accession>
<organism evidence="2 3">
    <name type="scientific">Carex littledalei</name>
    <dbReference type="NCBI Taxonomy" id="544730"/>
    <lineage>
        <taxon>Eukaryota</taxon>
        <taxon>Viridiplantae</taxon>
        <taxon>Streptophyta</taxon>
        <taxon>Embryophyta</taxon>
        <taxon>Tracheophyta</taxon>
        <taxon>Spermatophyta</taxon>
        <taxon>Magnoliopsida</taxon>
        <taxon>Liliopsida</taxon>
        <taxon>Poales</taxon>
        <taxon>Cyperaceae</taxon>
        <taxon>Cyperoideae</taxon>
        <taxon>Cariceae</taxon>
        <taxon>Carex</taxon>
        <taxon>Carex subgen. Euthyceras</taxon>
    </lineage>
</organism>
<protein>
    <submittedName>
        <fullName evidence="2">Uncharacterized protein</fullName>
    </submittedName>
</protein>
<dbReference type="Proteomes" id="UP000623129">
    <property type="component" value="Unassembled WGS sequence"/>
</dbReference>
<name>A0A833VZ98_9POAL</name>
<sequence length="274" mass="30981">MPRNRTDQLACADGEGKAKHDRSCRSGTRKTEDGVTKLKQGVESPQVVIIDSSSEEELDGDSFSEENWSADESELKGVELMDQIAQVQSDQIFARCLEEEINGEFHDTEGEEEEHDIVPNIMSFTSHANELNQINCWEPVYLNGQHFPLQVSPMQNSNLRRNERRFSGPEMEHEMWLLSQLKKGLSSSQTDRATISELLKELESTFENRNDVDMPDSFYPGFYSDVYDDDYAVDDIVGATDSEINNMPVSTVQMAIKCCSFAIRLPSFCAKNVV</sequence>
<keyword evidence="3" id="KW-1185">Reference proteome</keyword>
<dbReference type="AlphaFoldDB" id="A0A833VZ98"/>